<evidence type="ECO:0000313" key="2">
    <source>
        <dbReference type="Proteomes" id="UP000290819"/>
    </source>
</evidence>
<reference evidence="1 2" key="1">
    <citation type="submission" date="2017-03" db="EMBL/GenBank/DDBJ databases">
        <authorList>
            <person name="Safronova V.I."/>
            <person name="Sazanova A.L."/>
            <person name="Chirak E.R."/>
        </authorList>
    </citation>
    <scope>NUCLEOTIDE SEQUENCE [LARGE SCALE GENOMIC DNA]</scope>
    <source>
        <strain evidence="1 2">Opo-243</strain>
    </source>
</reference>
<gene>
    <name evidence="1" type="ORF">B5V03_18540</name>
</gene>
<name>A0A4Q1V3P9_9BRAD</name>
<accession>A0A4Q1V3P9</accession>
<evidence type="ECO:0000313" key="1">
    <source>
        <dbReference type="EMBL" id="RXT45673.1"/>
    </source>
</evidence>
<keyword evidence="2" id="KW-1185">Reference proteome</keyword>
<organism evidence="1 2">
    <name type="scientific">Bradyrhizobium betae</name>
    <dbReference type="NCBI Taxonomy" id="244734"/>
    <lineage>
        <taxon>Bacteria</taxon>
        <taxon>Pseudomonadati</taxon>
        <taxon>Pseudomonadota</taxon>
        <taxon>Alphaproteobacteria</taxon>
        <taxon>Hyphomicrobiales</taxon>
        <taxon>Nitrobacteraceae</taxon>
        <taxon>Bradyrhizobium</taxon>
    </lineage>
</organism>
<dbReference type="AlphaFoldDB" id="A0A4Q1V3P9"/>
<comment type="caution">
    <text evidence="1">The sequence shown here is derived from an EMBL/GenBank/DDBJ whole genome shotgun (WGS) entry which is preliminary data.</text>
</comment>
<protein>
    <submittedName>
        <fullName evidence="1">Uncharacterized protein</fullName>
    </submittedName>
</protein>
<dbReference type="EMBL" id="MZXW01000021">
    <property type="protein sequence ID" value="RXT45673.1"/>
    <property type="molecule type" value="Genomic_DNA"/>
</dbReference>
<sequence>MDRRAHLVLDGEERLAAVEIDDVAEAVQLATALSFTNATLIEQAVINVNRVPSGNLGQTAVPADIYRTRGDRVLCQVTGHPLFKRWWDHLADMAGR</sequence>
<dbReference type="Proteomes" id="UP000290819">
    <property type="component" value="Unassembled WGS sequence"/>
</dbReference>
<proteinExistence type="predicted"/>